<dbReference type="GO" id="GO:0043020">
    <property type="term" value="C:NADPH oxidase complex"/>
    <property type="evidence" value="ECO:0007669"/>
    <property type="project" value="TreeGrafter"/>
</dbReference>
<dbReference type="InterPro" id="IPR039261">
    <property type="entry name" value="FNR_nucleotide-bd"/>
</dbReference>
<name>A0A9W8CME0_9FUNG</name>
<dbReference type="InterPro" id="IPR050369">
    <property type="entry name" value="RBOH/FRE"/>
</dbReference>
<keyword evidence="7 9" id="KW-0472">Membrane</keyword>
<dbReference type="Proteomes" id="UP001145021">
    <property type="component" value="Unassembled WGS sequence"/>
</dbReference>
<dbReference type="Pfam" id="PF08022">
    <property type="entry name" value="FAD_binding_8"/>
    <property type="match status" value="1"/>
</dbReference>
<evidence type="ECO:0000313" key="12">
    <source>
        <dbReference type="Proteomes" id="UP001145021"/>
    </source>
</evidence>
<dbReference type="SUPFAM" id="SSF63380">
    <property type="entry name" value="Riboflavin synthase domain-like"/>
    <property type="match status" value="1"/>
</dbReference>
<dbReference type="Pfam" id="PF01794">
    <property type="entry name" value="Ferric_reduct"/>
    <property type="match status" value="1"/>
</dbReference>
<evidence type="ECO:0000256" key="8">
    <source>
        <dbReference type="SAM" id="MobiDB-lite"/>
    </source>
</evidence>
<comment type="caution">
    <text evidence="11">The sequence shown here is derived from an EMBL/GenBank/DDBJ whole genome shotgun (WGS) entry which is preliminary data.</text>
</comment>
<dbReference type="GO" id="GO:0016175">
    <property type="term" value="F:superoxide-generating NAD(P)H oxidase activity"/>
    <property type="evidence" value="ECO:0007669"/>
    <property type="project" value="TreeGrafter"/>
</dbReference>
<feature type="region of interest" description="Disordered" evidence="8">
    <location>
        <begin position="1"/>
        <end position="21"/>
    </location>
</feature>
<evidence type="ECO:0000256" key="3">
    <source>
        <dbReference type="ARBA" id="ARBA00022982"/>
    </source>
</evidence>
<dbReference type="Pfam" id="PF08030">
    <property type="entry name" value="NAD_binding_6"/>
    <property type="match status" value="1"/>
</dbReference>
<comment type="subcellular location">
    <subcellularLocation>
        <location evidence="1">Membrane</location>
        <topology evidence="1">Multi-pass membrane protein</topology>
    </subcellularLocation>
</comment>
<dbReference type="GO" id="GO:0006811">
    <property type="term" value="P:monoatomic ion transport"/>
    <property type="evidence" value="ECO:0007669"/>
    <property type="project" value="UniProtKB-KW"/>
</dbReference>
<evidence type="ECO:0000256" key="1">
    <source>
        <dbReference type="ARBA" id="ARBA00004141"/>
    </source>
</evidence>
<dbReference type="EMBL" id="JANBOH010000008">
    <property type="protein sequence ID" value="KAJ1648269.1"/>
    <property type="molecule type" value="Genomic_DNA"/>
</dbReference>
<feature type="transmembrane region" description="Helical" evidence="9">
    <location>
        <begin position="95"/>
        <end position="122"/>
    </location>
</feature>
<dbReference type="SUPFAM" id="SSF52343">
    <property type="entry name" value="Ferredoxin reductase-like, C-terminal NADP-linked domain"/>
    <property type="match status" value="1"/>
</dbReference>
<keyword evidence="6" id="KW-0813">Transport</keyword>
<dbReference type="InterPro" id="IPR013130">
    <property type="entry name" value="Fe3_Rdtase_TM_dom"/>
</dbReference>
<keyword evidence="4 9" id="KW-1133">Transmembrane helix</keyword>
<evidence type="ECO:0000313" key="11">
    <source>
        <dbReference type="EMBL" id="KAJ1648269.1"/>
    </source>
</evidence>
<protein>
    <recommendedName>
        <fullName evidence="10">FAD-binding FR-type domain-containing protein</fullName>
    </recommendedName>
</protein>
<dbReference type="GO" id="GO:0042554">
    <property type="term" value="P:superoxide anion generation"/>
    <property type="evidence" value="ECO:0007669"/>
    <property type="project" value="TreeGrafter"/>
</dbReference>
<keyword evidence="6" id="KW-0406">Ion transport</keyword>
<organism evidence="11 12">
    <name type="scientific">Coemansia asiatica</name>
    <dbReference type="NCBI Taxonomy" id="1052880"/>
    <lineage>
        <taxon>Eukaryota</taxon>
        <taxon>Fungi</taxon>
        <taxon>Fungi incertae sedis</taxon>
        <taxon>Zoopagomycota</taxon>
        <taxon>Kickxellomycotina</taxon>
        <taxon>Kickxellomycetes</taxon>
        <taxon>Kickxellales</taxon>
        <taxon>Kickxellaceae</taxon>
        <taxon>Coemansia</taxon>
    </lineage>
</organism>
<dbReference type="SFLD" id="SFLDS00052">
    <property type="entry name" value="Ferric_Reductase_Domain"/>
    <property type="match status" value="2"/>
</dbReference>
<evidence type="ECO:0000256" key="7">
    <source>
        <dbReference type="ARBA" id="ARBA00023136"/>
    </source>
</evidence>
<dbReference type="GO" id="GO:0006952">
    <property type="term" value="P:defense response"/>
    <property type="evidence" value="ECO:0007669"/>
    <property type="project" value="TreeGrafter"/>
</dbReference>
<evidence type="ECO:0000256" key="6">
    <source>
        <dbReference type="ARBA" id="ARBA00023065"/>
    </source>
</evidence>
<dbReference type="AlphaFoldDB" id="A0A9W8CME0"/>
<reference evidence="11" key="1">
    <citation type="submission" date="2022-07" db="EMBL/GenBank/DDBJ databases">
        <title>Phylogenomic reconstructions and comparative analyses of Kickxellomycotina fungi.</title>
        <authorList>
            <person name="Reynolds N.K."/>
            <person name="Stajich J.E."/>
            <person name="Barry K."/>
            <person name="Grigoriev I.V."/>
            <person name="Crous P."/>
            <person name="Smith M.E."/>
        </authorList>
    </citation>
    <scope>NUCLEOTIDE SEQUENCE</scope>
    <source>
        <strain evidence="11">NBRC 105413</strain>
    </source>
</reference>
<dbReference type="PROSITE" id="PS51384">
    <property type="entry name" value="FAD_FR"/>
    <property type="match status" value="1"/>
</dbReference>
<dbReference type="InterPro" id="IPR017938">
    <property type="entry name" value="Riboflavin_synthase-like_b-brl"/>
</dbReference>
<feature type="transmembrane region" description="Helical" evidence="9">
    <location>
        <begin position="213"/>
        <end position="231"/>
    </location>
</feature>
<dbReference type="InterPro" id="IPR017927">
    <property type="entry name" value="FAD-bd_FR_type"/>
</dbReference>
<dbReference type="Gene3D" id="3.40.50.80">
    <property type="entry name" value="Nucleotide-binding domain of ferredoxin-NADP reductase (FNR) module"/>
    <property type="match status" value="1"/>
</dbReference>
<evidence type="ECO:0000256" key="2">
    <source>
        <dbReference type="ARBA" id="ARBA00022692"/>
    </source>
</evidence>
<dbReference type="Gene3D" id="2.40.30.10">
    <property type="entry name" value="Translation factors"/>
    <property type="match status" value="1"/>
</dbReference>
<evidence type="ECO:0000256" key="9">
    <source>
        <dbReference type="SAM" id="Phobius"/>
    </source>
</evidence>
<dbReference type="SFLD" id="SFLDG01169">
    <property type="entry name" value="NADPH_oxidase_subgroup_(NOX)"/>
    <property type="match status" value="1"/>
</dbReference>
<keyword evidence="3" id="KW-0249">Electron transport</keyword>
<dbReference type="InterPro" id="IPR013121">
    <property type="entry name" value="Fe_red_NAD-bd_6"/>
</dbReference>
<keyword evidence="5" id="KW-0560">Oxidoreductase</keyword>
<feature type="domain" description="FAD-binding FR-type" evidence="10">
    <location>
        <begin position="259"/>
        <end position="358"/>
    </location>
</feature>
<keyword evidence="2 9" id="KW-0812">Transmembrane</keyword>
<dbReference type="InterPro" id="IPR013112">
    <property type="entry name" value="FAD-bd_8"/>
</dbReference>
<proteinExistence type="predicted"/>
<dbReference type="PANTHER" id="PTHR11972">
    <property type="entry name" value="NADPH OXIDASE"/>
    <property type="match status" value="1"/>
</dbReference>
<gene>
    <name evidence="11" type="ORF">LPJ64_000425</name>
</gene>
<evidence type="ECO:0000256" key="4">
    <source>
        <dbReference type="ARBA" id="ARBA00022989"/>
    </source>
</evidence>
<feature type="transmembrane region" description="Helical" evidence="9">
    <location>
        <begin position="61"/>
        <end position="83"/>
    </location>
</feature>
<accession>A0A9W8CME0</accession>
<keyword evidence="12" id="KW-1185">Reference proteome</keyword>
<evidence type="ECO:0000256" key="5">
    <source>
        <dbReference type="ARBA" id="ARBA00023002"/>
    </source>
</evidence>
<feature type="transmembrane region" description="Helical" evidence="9">
    <location>
        <begin position="187"/>
        <end position="206"/>
    </location>
</feature>
<evidence type="ECO:0000259" key="10">
    <source>
        <dbReference type="PROSITE" id="PS51384"/>
    </source>
</evidence>
<feature type="region of interest" description="Disordered" evidence="8">
    <location>
        <begin position="415"/>
        <end position="444"/>
    </location>
</feature>
<dbReference type="PANTHER" id="PTHR11972:SF153">
    <property type="entry name" value="SUPEROXIDE-GENERATING NADPH OXIDASE HEAVY CHAIN SUBUNIT A"/>
    <property type="match status" value="1"/>
</dbReference>
<feature type="transmembrane region" description="Helical" evidence="9">
    <location>
        <begin position="142"/>
        <end position="161"/>
    </location>
</feature>
<sequence>MSTTFEAKYTSGDVSSKYDSPPVATRRASLLTKNRAFDGYKISDRRDRASRRSYMMPDITLRRAVFITLWIIVQGIVLSYKWVDVASSTKPLTGFARATASCLMVSYSAIFLFMSPTLLELLRRTFISRYVAIEKNVHAHKIAGYTFLFWAIVHVITYYYIFGNAAAHSKGKVKLSSKLFGTTVGKTGHAILFLMFFLFITVVPVVRRRFFEVFYWMHHLFLPITVLIFVHGSADSFQWYLIGPGSIYVIDRLYRFCRSRFRRPRILSIIQHPSNVIEIKIERRGMKFEVGQYVYLNIPSISRLEWHPFTLTSAPEEEEISVHIWVAGDWTRRLVQMFQGCAIRTLDTSSNYGSSSIKGAKDDMYMQSEKVASSRMTGLTDKLVDARNVPSDPANAGTLKALADQELLMESLRSEANPASTLPRPGTRANGRGRGLSNASSHHYKPWAHGGRNSVVLLDRMPPEIEFRNSENFVHASPIRIADDQPLINLPTIRIDGPYGAPTQHVFDYEHIILIAGGIGVTPMSSVLKSLYYQLTEMSQQRKIKKVYFLWVCRDIQALEWFQDLLLALDEEDIGDILEIRTYLTGQLSVEQIRNIALYQDPNGPDAVTGLHRSPTYYGRPNFDTIFENIGMRTPGADIGVFFCGPKPMGRTLRKLTRKWTGNMSHMGTTFNFHKENF</sequence>
<dbReference type="CDD" id="cd06186">
    <property type="entry name" value="NOX_Duox_like_FAD_NADP"/>
    <property type="match status" value="1"/>
</dbReference>